<gene>
    <name evidence="1" type="ORF">K443DRAFT_681279</name>
</gene>
<dbReference type="AlphaFoldDB" id="A0A0C9XP48"/>
<reference evidence="1 2" key="1">
    <citation type="submission" date="2014-04" db="EMBL/GenBank/DDBJ databases">
        <authorList>
            <consortium name="DOE Joint Genome Institute"/>
            <person name="Kuo A."/>
            <person name="Kohler A."/>
            <person name="Nagy L.G."/>
            <person name="Floudas D."/>
            <person name="Copeland A."/>
            <person name="Barry K.W."/>
            <person name="Cichocki N."/>
            <person name="Veneault-Fourrey C."/>
            <person name="LaButti K."/>
            <person name="Lindquist E.A."/>
            <person name="Lipzen A."/>
            <person name="Lundell T."/>
            <person name="Morin E."/>
            <person name="Murat C."/>
            <person name="Sun H."/>
            <person name="Tunlid A."/>
            <person name="Henrissat B."/>
            <person name="Grigoriev I.V."/>
            <person name="Hibbett D.S."/>
            <person name="Martin F."/>
            <person name="Nordberg H.P."/>
            <person name="Cantor M.N."/>
            <person name="Hua S.X."/>
        </authorList>
    </citation>
    <scope>NUCLEOTIDE SEQUENCE [LARGE SCALE GENOMIC DNA]</scope>
    <source>
        <strain evidence="1 2">LaAM-08-1</strain>
    </source>
</reference>
<organism evidence="1 2">
    <name type="scientific">Laccaria amethystina LaAM-08-1</name>
    <dbReference type="NCBI Taxonomy" id="1095629"/>
    <lineage>
        <taxon>Eukaryota</taxon>
        <taxon>Fungi</taxon>
        <taxon>Dikarya</taxon>
        <taxon>Basidiomycota</taxon>
        <taxon>Agaricomycotina</taxon>
        <taxon>Agaricomycetes</taxon>
        <taxon>Agaricomycetidae</taxon>
        <taxon>Agaricales</taxon>
        <taxon>Agaricineae</taxon>
        <taxon>Hydnangiaceae</taxon>
        <taxon>Laccaria</taxon>
    </lineage>
</organism>
<evidence type="ECO:0000313" key="1">
    <source>
        <dbReference type="EMBL" id="KIJ97787.1"/>
    </source>
</evidence>
<keyword evidence="2" id="KW-1185">Reference proteome</keyword>
<reference evidence="2" key="2">
    <citation type="submission" date="2015-01" db="EMBL/GenBank/DDBJ databases">
        <title>Evolutionary Origins and Diversification of the Mycorrhizal Mutualists.</title>
        <authorList>
            <consortium name="DOE Joint Genome Institute"/>
            <consortium name="Mycorrhizal Genomics Consortium"/>
            <person name="Kohler A."/>
            <person name="Kuo A."/>
            <person name="Nagy L.G."/>
            <person name="Floudas D."/>
            <person name="Copeland A."/>
            <person name="Barry K.W."/>
            <person name="Cichocki N."/>
            <person name="Veneault-Fourrey C."/>
            <person name="LaButti K."/>
            <person name="Lindquist E.A."/>
            <person name="Lipzen A."/>
            <person name="Lundell T."/>
            <person name="Morin E."/>
            <person name="Murat C."/>
            <person name="Riley R."/>
            <person name="Ohm R."/>
            <person name="Sun H."/>
            <person name="Tunlid A."/>
            <person name="Henrissat B."/>
            <person name="Grigoriev I.V."/>
            <person name="Hibbett D.S."/>
            <person name="Martin F."/>
        </authorList>
    </citation>
    <scope>NUCLEOTIDE SEQUENCE [LARGE SCALE GENOMIC DNA]</scope>
    <source>
        <strain evidence="2">LaAM-08-1</strain>
    </source>
</reference>
<name>A0A0C9XP48_9AGAR</name>
<dbReference type="Proteomes" id="UP000054477">
    <property type="component" value="Unassembled WGS sequence"/>
</dbReference>
<dbReference type="EMBL" id="KN838684">
    <property type="protein sequence ID" value="KIJ97787.1"/>
    <property type="molecule type" value="Genomic_DNA"/>
</dbReference>
<sequence>MAGEGVLTQFLRVRNLRTYGPSIMQDIIMSSTDEFDLDVLNLITAFSKLSLKGPPIYQVPNGIPYILFRLVCAGPPSLETLKQVLALTHVCGSWRTITIIPHL</sequence>
<protein>
    <submittedName>
        <fullName evidence="1">Uncharacterized protein</fullName>
    </submittedName>
</protein>
<dbReference type="OrthoDB" id="2985369at2759"/>
<dbReference type="HOGENOM" id="CLU_2264180_0_0_1"/>
<accession>A0A0C9XP48</accession>
<proteinExistence type="predicted"/>
<evidence type="ECO:0000313" key="2">
    <source>
        <dbReference type="Proteomes" id="UP000054477"/>
    </source>
</evidence>